<dbReference type="InterPro" id="IPR036388">
    <property type="entry name" value="WH-like_DNA-bd_sf"/>
</dbReference>
<comment type="subunit">
    <text evidence="3 14">Homodimer.</text>
</comment>
<evidence type="ECO:0000313" key="15">
    <source>
        <dbReference type="EMBL" id="SAL45089.1"/>
    </source>
</evidence>
<comment type="cofactor">
    <cofactor evidence="13">
        <name>Mn(2+)</name>
        <dbReference type="ChEBI" id="CHEBI:29035"/>
    </cofactor>
    <cofactor evidence="13">
        <name>Fe(2+)</name>
        <dbReference type="ChEBI" id="CHEBI:29033"/>
    </cofactor>
    <text evidence="13">Binds 1 Mn(2+) or Fe(2+) ion per subunit.</text>
</comment>
<keyword evidence="13 14" id="KW-0408">Iron</keyword>
<keyword evidence="8 12" id="KW-0862">Zinc</keyword>
<keyword evidence="7 12" id="KW-0479">Metal-binding</keyword>
<dbReference type="RefSeq" id="WP_060857854.1">
    <property type="nucleotide sequence ID" value="NZ_FCOC02000018.1"/>
</dbReference>
<dbReference type="CDD" id="cd07153">
    <property type="entry name" value="Fur_like"/>
    <property type="match status" value="1"/>
</dbReference>
<keyword evidence="10 14" id="KW-0238">DNA-binding</keyword>
<dbReference type="InterPro" id="IPR036390">
    <property type="entry name" value="WH_DNA-bd_sf"/>
</dbReference>
<evidence type="ECO:0000256" key="11">
    <source>
        <dbReference type="ARBA" id="ARBA00023163"/>
    </source>
</evidence>
<evidence type="ECO:0000256" key="8">
    <source>
        <dbReference type="ARBA" id="ARBA00022833"/>
    </source>
</evidence>
<dbReference type="GO" id="GO:0008270">
    <property type="term" value="F:zinc ion binding"/>
    <property type="evidence" value="ECO:0007669"/>
    <property type="project" value="TreeGrafter"/>
</dbReference>
<evidence type="ECO:0000256" key="14">
    <source>
        <dbReference type="RuleBase" id="RU364037"/>
    </source>
</evidence>
<dbReference type="Pfam" id="PF01475">
    <property type="entry name" value="FUR"/>
    <property type="match status" value="1"/>
</dbReference>
<evidence type="ECO:0000256" key="5">
    <source>
        <dbReference type="ARBA" id="ARBA00022490"/>
    </source>
</evidence>
<keyword evidence="9 14" id="KW-0805">Transcription regulation</keyword>
<evidence type="ECO:0000256" key="3">
    <source>
        <dbReference type="ARBA" id="ARBA00011738"/>
    </source>
</evidence>
<dbReference type="GO" id="GO:0003700">
    <property type="term" value="F:DNA-binding transcription factor activity"/>
    <property type="evidence" value="ECO:0007669"/>
    <property type="project" value="UniProtKB-UniRule"/>
</dbReference>
<dbReference type="Gene3D" id="1.10.10.10">
    <property type="entry name" value="Winged helix-like DNA-binding domain superfamily/Winged helix DNA-binding domain"/>
    <property type="match status" value="1"/>
</dbReference>
<keyword evidence="5 14" id="KW-0963">Cytoplasm</keyword>
<feature type="binding site" evidence="13">
    <location>
        <position position="126"/>
    </location>
    <ligand>
        <name>Fe cation</name>
        <dbReference type="ChEBI" id="CHEBI:24875"/>
    </ligand>
</feature>
<accession>A0A158HM60</accession>
<evidence type="ECO:0000256" key="9">
    <source>
        <dbReference type="ARBA" id="ARBA00023015"/>
    </source>
</evidence>
<organism evidence="15 16">
    <name type="scientific">Caballeronia sordidicola</name>
    <name type="common">Burkholderia sordidicola</name>
    <dbReference type="NCBI Taxonomy" id="196367"/>
    <lineage>
        <taxon>Bacteria</taxon>
        <taxon>Pseudomonadati</taxon>
        <taxon>Pseudomonadota</taxon>
        <taxon>Betaproteobacteria</taxon>
        <taxon>Burkholderiales</taxon>
        <taxon>Burkholderiaceae</taxon>
        <taxon>Caballeronia</taxon>
    </lineage>
</organism>
<dbReference type="GO" id="GO:1900705">
    <property type="term" value="P:negative regulation of siderophore biosynthetic process"/>
    <property type="evidence" value="ECO:0007669"/>
    <property type="project" value="TreeGrafter"/>
</dbReference>
<sequence>MSPQVSEELQGAGLRITTPRVKVLEFFRTTGYRHCSAEEVFRHLVEQKVEIGLATVYRVLAQLVDAGILTTSMLDSSKMVYELNEGKRHDHIVCLCCGRVDEFSDPLMDGRQKAIADSLDYVLTGHQLVLHGYCSNCRPKPQGIKAGKK</sequence>
<dbReference type="GO" id="GO:0000976">
    <property type="term" value="F:transcription cis-regulatory region binding"/>
    <property type="evidence" value="ECO:0007669"/>
    <property type="project" value="TreeGrafter"/>
</dbReference>
<dbReference type="InterPro" id="IPR002481">
    <property type="entry name" value="FUR"/>
</dbReference>
<feature type="binding site" evidence="12">
    <location>
        <position position="137"/>
    </location>
    <ligand>
        <name>Zn(2+)</name>
        <dbReference type="ChEBI" id="CHEBI:29105"/>
    </ligand>
</feature>
<dbReference type="GO" id="GO:0005829">
    <property type="term" value="C:cytosol"/>
    <property type="evidence" value="ECO:0007669"/>
    <property type="project" value="TreeGrafter"/>
</dbReference>
<protein>
    <recommendedName>
        <fullName evidence="4 14">Ferric uptake regulation protein</fullName>
    </recommendedName>
</protein>
<evidence type="ECO:0000256" key="6">
    <source>
        <dbReference type="ARBA" id="ARBA00022491"/>
    </source>
</evidence>
<keyword evidence="6 14" id="KW-0678">Repressor</keyword>
<gene>
    <name evidence="14" type="primary">fur</name>
    <name evidence="15" type="ORF">AWB64_04780</name>
</gene>
<feature type="binding site" evidence="12">
    <location>
        <position position="97"/>
    </location>
    <ligand>
        <name>Zn(2+)</name>
        <dbReference type="ChEBI" id="CHEBI:29105"/>
    </ligand>
</feature>
<dbReference type="Proteomes" id="UP000054893">
    <property type="component" value="Unassembled WGS sequence"/>
</dbReference>
<reference evidence="15 16" key="1">
    <citation type="submission" date="2016-01" db="EMBL/GenBank/DDBJ databases">
        <authorList>
            <person name="Oliw E.H."/>
        </authorList>
    </citation>
    <scope>NUCLEOTIDE SEQUENCE [LARGE SCALE GENOMIC DNA]</scope>
    <source>
        <strain evidence="15">LMG 22029</strain>
    </source>
</reference>
<dbReference type="PANTHER" id="PTHR33202:SF2">
    <property type="entry name" value="FERRIC UPTAKE REGULATION PROTEIN"/>
    <property type="match status" value="1"/>
</dbReference>
<evidence type="ECO:0000256" key="4">
    <source>
        <dbReference type="ARBA" id="ARBA00020910"/>
    </source>
</evidence>
<name>A0A158HM60_CABSO</name>
<proteinExistence type="inferred from homology"/>
<evidence type="ECO:0000256" key="2">
    <source>
        <dbReference type="ARBA" id="ARBA00007957"/>
    </source>
</evidence>
<evidence type="ECO:0000256" key="10">
    <source>
        <dbReference type="ARBA" id="ARBA00023125"/>
    </source>
</evidence>
<feature type="binding site" evidence="13">
    <location>
        <position position="90"/>
    </location>
    <ligand>
        <name>Fe cation</name>
        <dbReference type="ChEBI" id="CHEBI:24875"/>
    </ligand>
</feature>
<evidence type="ECO:0000256" key="7">
    <source>
        <dbReference type="ARBA" id="ARBA00022723"/>
    </source>
</evidence>
<dbReference type="GO" id="GO:0045892">
    <property type="term" value="P:negative regulation of DNA-templated transcription"/>
    <property type="evidence" value="ECO:0007669"/>
    <property type="project" value="TreeGrafter"/>
</dbReference>
<dbReference type="Gene3D" id="3.30.1490.190">
    <property type="match status" value="1"/>
</dbReference>
<dbReference type="EMBL" id="FCOC02000018">
    <property type="protein sequence ID" value="SAL45089.1"/>
    <property type="molecule type" value="Genomic_DNA"/>
</dbReference>
<comment type="similarity">
    <text evidence="2 14">Belongs to the Fur family.</text>
</comment>
<dbReference type="OrthoDB" id="8659436at2"/>
<keyword evidence="11 14" id="KW-0804">Transcription</keyword>
<dbReference type="AlphaFoldDB" id="A0A158HM60"/>
<comment type="subcellular location">
    <subcellularLocation>
        <location evidence="1 14">Cytoplasm</location>
    </subcellularLocation>
</comment>
<evidence type="ECO:0000313" key="16">
    <source>
        <dbReference type="Proteomes" id="UP000054893"/>
    </source>
</evidence>
<feature type="binding site" evidence="12">
    <location>
        <position position="134"/>
    </location>
    <ligand>
        <name>Zn(2+)</name>
        <dbReference type="ChEBI" id="CHEBI:29105"/>
    </ligand>
</feature>
<feature type="binding site" evidence="12">
    <location>
        <position position="94"/>
    </location>
    <ligand>
        <name>Zn(2+)</name>
        <dbReference type="ChEBI" id="CHEBI:29105"/>
    </ligand>
</feature>
<dbReference type="SUPFAM" id="SSF46785">
    <property type="entry name" value="Winged helix' DNA-binding domain"/>
    <property type="match status" value="1"/>
</dbReference>
<dbReference type="PANTHER" id="PTHR33202">
    <property type="entry name" value="ZINC UPTAKE REGULATION PROTEIN"/>
    <property type="match status" value="1"/>
</dbReference>
<comment type="cofactor">
    <cofactor evidence="12">
        <name>Zn(2+)</name>
        <dbReference type="ChEBI" id="CHEBI:29105"/>
    </cofactor>
    <text evidence="12">Binds 1 zinc ion per subunit.</text>
</comment>
<dbReference type="FunFam" id="1.10.10.10:FF:000007">
    <property type="entry name" value="Ferric uptake regulation protein"/>
    <property type="match status" value="1"/>
</dbReference>
<dbReference type="InterPro" id="IPR043135">
    <property type="entry name" value="Fur_C"/>
</dbReference>
<evidence type="ECO:0000256" key="1">
    <source>
        <dbReference type="ARBA" id="ARBA00004496"/>
    </source>
</evidence>
<evidence type="ECO:0000256" key="13">
    <source>
        <dbReference type="PIRSR" id="PIRSR602481-2"/>
    </source>
</evidence>
<evidence type="ECO:0000256" key="12">
    <source>
        <dbReference type="PIRSR" id="PIRSR602481-1"/>
    </source>
</evidence>